<evidence type="ECO:0000313" key="2">
    <source>
        <dbReference type="Proteomes" id="UP001143856"/>
    </source>
</evidence>
<protein>
    <submittedName>
        <fullName evidence="1">Uncharacterized protein</fullName>
    </submittedName>
</protein>
<reference evidence="1" key="1">
    <citation type="submission" date="2022-10" db="EMBL/GenBank/DDBJ databases">
        <title>Genome Sequence of Xylaria curta.</title>
        <authorList>
            <person name="Buettner E."/>
        </authorList>
    </citation>
    <scope>NUCLEOTIDE SEQUENCE</scope>
    <source>
        <strain evidence="1">Babe10</strain>
    </source>
</reference>
<proteinExistence type="predicted"/>
<organism evidence="1 2">
    <name type="scientific">Xylaria curta</name>
    <dbReference type="NCBI Taxonomy" id="42375"/>
    <lineage>
        <taxon>Eukaryota</taxon>
        <taxon>Fungi</taxon>
        <taxon>Dikarya</taxon>
        <taxon>Ascomycota</taxon>
        <taxon>Pezizomycotina</taxon>
        <taxon>Sordariomycetes</taxon>
        <taxon>Xylariomycetidae</taxon>
        <taxon>Xylariales</taxon>
        <taxon>Xylariaceae</taxon>
        <taxon>Xylaria</taxon>
    </lineage>
</organism>
<dbReference type="EMBL" id="JAPDGR010001390">
    <property type="protein sequence ID" value="KAJ2983182.1"/>
    <property type="molecule type" value="Genomic_DNA"/>
</dbReference>
<sequence length="156" mass="17388">MMASWRSGQSKKMAKTQAALLMTALKAVRVGGRVLYATCSLSNGENDDVIEKALELVQKEHKKSGIKWDFAVRSGDLAAKGLEDWAEPTKYGWLVLPDHPSSERHALLVECPKLSVYYYSYERYGDKVEAEVKPEASVKVETDVSDASMTDIEEDL</sequence>
<keyword evidence="2" id="KW-1185">Reference proteome</keyword>
<dbReference type="Proteomes" id="UP001143856">
    <property type="component" value="Unassembled WGS sequence"/>
</dbReference>
<evidence type="ECO:0000313" key="1">
    <source>
        <dbReference type="EMBL" id="KAJ2983182.1"/>
    </source>
</evidence>
<name>A0ACC1NV11_9PEZI</name>
<comment type="caution">
    <text evidence="1">The sequence shown here is derived from an EMBL/GenBank/DDBJ whole genome shotgun (WGS) entry which is preliminary data.</text>
</comment>
<accession>A0ACC1NV11</accession>
<gene>
    <name evidence="1" type="ORF">NUW58_g6291</name>
</gene>